<keyword evidence="6" id="KW-0732">Signal</keyword>
<dbReference type="GO" id="GO:0005737">
    <property type="term" value="C:cytoplasm"/>
    <property type="evidence" value="ECO:0007669"/>
    <property type="project" value="TreeGrafter"/>
</dbReference>
<dbReference type="EC" id="2.7.1.67" evidence="2"/>
<dbReference type="FunCoup" id="A0A0H2RMI6">
    <property type="interactions" value="663"/>
</dbReference>
<dbReference type="InterPro" id="IPR000403">
    <property type="entry name" value="PI3/4_kinase_cat_dom"/>
</dbReference>
<dbReference type="InterPro" id="IPR011009">
    <property type="entry name" value="Kinase-like_dom_sf"/>
</dbReference>
<feature type="compositionally biased region" description="Low complexity" evidence="5">
    <location>
        <begin position="600"/>
        <end position="611"/>
    </location>
</feature>
<dbReference type="InterPro" id="IPR015433">
    <property type="entry name" value="PI3/4_kinase"/>
</dbReference>
<feature type="region of interest" description="Disordered" evidence="5">
    <location>
        <begin position="569"/>
        <end position="613"/>
    </location>
</feature>
<evidence type="ECO:0000259" key="7">
    <source>
        <dbReference type="PROSITE" id="PS50290"/>
    </source>
</evidence>
<keyword evidence="3" id="KW-0808">Transferase</keyword>
<dbReference type="Gene3D" id="3.30.1010.10">
    <property type="entry name" value="Phosphatidylinositol 3-kinase Catalytic Subunit, Chain A, domain 4"/>
    <property type="match status" value="1"/>
</dbReference>
<dbReference type="PANTHER" id="PTHR10048">
    <property type="entry name" value="PHOSPHATIDYLINOSITOL KINASE"/>
    <property type="match status" value="1"/>
</dbReference>
<dbReference type="PROSITE" id="PS50290">
    <property type="entry name" value="PI3_4_KINASE_3"/>
    <property type="match status" value="1"/>
</dbReference>
<name>A0A0H2RMI6_9AGAM</name>
<reference evidence="8 9" key="1">
    <citation type="submission" date="2015-04" db="EMBL/GenBank/DDBJ databases">
        <title>Complete genome sequence of Schizopora paradoxa KUC8140, a cosmopolitan wood degrader in East Asia.</title>
        <authorList>
            <consortium name="DOE Joint Genome Institute"/>
            <person name="Min B."/>
            <person name="Park H."/>
            <person name="Jang Y."/>
            <person name="Kim J.-J."/>
            <person name="Kim K.H."/>
            <person name="Pangilinan J."/>
            <person name="Lipzen A."/>
            <person name="Riley R."/>
            <person name="Grigoriev I.V."/>
            <person name="Spatafora J.W."/>
            <person name="Choi I.-G."/>
        </authorList>
    </citation>
    <scope>NUCLEOTIDE SEQUENCE [LARGE SCALE GENOMIC DNA]</scope>
    <source>
        <strain evidence="8 9">KUC8140</strain>
    </source>
</reference>
<organism evidence="8 9">
    <name type="scientific">Schizopora paradoxa</name>
    <dbReference type="NCBI Taxonomy" id="27342"/>
    <lineage>
        <taxon>Eukaryota</taxon>
        <taxon>Fungi</taxon>
        <taxon>Dikarya</taxon>
        <taxon>Basidiomycota</taxon>
        <taxon>Agaricomycotina</taxon>
        <taxon>Agaricomycetes</taxon>
        <taxon>Hymenochaetales</taxon>
        <taxon>Schizoporaceae</taxon>
        <taxon>Schizopora</taxon>
    </lineage>
</organism>
<feature type="chain" id="PRO_5005201614" description="1-phosphatidylinositol 4-kinase" evidence="6">
    <location>
        <begin position="22"/>
        <end position="1060"/>
    </location>
</feature>
<dbReference type="EMBL" id="KQ086020">
    <property type="protein sequence ID" value="KLO10668.1"/>
    <property type="molecule type" value="Genomic_DNA"/>
</dbReference>
<keyword evidence="9" id="KW-1185">Reference proteome</keyword>
<dbReference type="GO" id="GO:0048015">
    <property type="term" value="P:phosphatidylinositol-mediated signaling"/>
    <property type="evidence" value="ECO:0007669"/>
    <property type="project" value="TreeGrafter"/>
</dbReference>
<sequence>MSHALLLRLLLSPSFFSINVALQYLSLYHNHIGISYYITRRLKDYDINELRDVWGFICHLLLTRTSKSRALECFVVEVSERSSHMAILTLWFMQAHLKDIASKPINSDTFSVCQRVMQRCHELIFSDASELSTGPYSSMKIKSRSQQNRKRVRSHLEPALVGIGCILGARGRPDIASVVGEIAVEQGRIPLNNDSQRSIERAENGGPMFGRTISDEPASETDTPNDDHEVDRSDSPSSHLPTASLDVELVKDKDLLKSILKSRRGSGDSKSAILASLPELLNVRRSEASEDPLGQRDSIFNARSPSQSSPIVSNVGRVSTTGSGNVLDDFLQEYPPDIQRSLLQSHYCRSEVQFVLALENIANRLLVVPRPARVSALRAELTSLNHKLPAEVCVPLWCPGYDSVQDKTRKTVPHHRIVRIPPGESVVLNSADRAPFLLVIEILHDDLDFDPVKRHNKDILKDLVKNKLRSARTSREAFASSSLEINGVHQEWGAEEGTAEPNADEDIAGGNEGNVSADATEPNGEEEVDLVEQMYGGDLSVHRTPDLSDSLVVPSPLKNRAIDVAAWSRSNSMPPSPVLTPTNSDSPMQRTKSSLGRIYTSSDDPTSSNPSKARMPVLSLDEYSERMRTAAVMLTQLNASLLRDNSTVTPSAISGPLGLPITQQADDPTSGPVHPSLSGKGKPSRSMFSGQARPKLASTEVEAIRSRIMQEMIALEEERMGRMQMSESEQIMDFESGHGSFKNAEDEQIIRKELSRVDPSSIVVQESWVGKKSRIRQSSPYGHLASWDCVSVIVKTGADLRQEQLAVQMIREFEHIWRDAKCPAYVRPFQIVITGGSSGLVETITDAVSIHSIKKTLYAKRLTEGRFGQVTLLDHFINSFGDPSSAKFARAQRNFARSLAGYSVVSYLMQIKDRHNGNILLDRDGHLIHIDFGFMLSNSPGNIGFEAAPFKLTFDYVEVLGGTDSEAFLEFKRLFHEAFETARKHSDRIISIVELMQRDSALPCFAALGEQTAQQLRDRFQPKSNAQSASEFAERLIVSSLGSNWTRLYDSYQYYSQSIL</sequence>
<dbReference type="InterPro" id="IPR018936">
    <property type="entry name" value="PI3/4_kinase_CS"/>
</dbReference>
<dbReference type="AlphaFoldDB" id="A0A0H2RMI6"/>
<dbReference type="PROSITE" id="PS00915">
    <property type="entry name" value="PI3_4_KINASE_1"/>
    <property type="match status" value="1"/>
</dbReference>
<dbReference type="Proteomes" id="UP000053477">
    <property type="component" value="Unassembled WGS sequence"/>
</dbReference>
<evidence type="ECO:0000256" key="4">
    <source>
        <dbReference type="ARBA" id="ARBA00022777"/>
    </source>
</evidence>
<evidence type="ECO:0000256" key="5">
    <source>
        <dbReference type="SAM" id="MobiDB-lite"/>
    </source>
</evidence>
<proteinExistence type="predicted"/>
<dbReference type="SUPFAM" id="SSF56112">
    <property type="entry name" value="Protein kinase-like (PK-like)"/>
    <property type="match status" value="1"/>
</dbReference>
<dbReference type="OrthoDB" id="10264149at2759"/>
<dbReference type="PANTHER" id="PTHR10048:SF22">
    <property type="entry name" value="PHOSPHATIDYLINOSITOL 4-KINASE BETA"/>
    <property type="match status" value="1"/>
</dbReference>
<dbReference type="FunFam" id="1.10.1070.11:FF:000016">
    <property type="entry name" value="PIK1p Phosphatidylinositol 4-kinase"/>
    <property type="match status" value="1"/>
</dbReference>
<dbReference type="GO" id="GO:0004430">
    <property type="term" value="F:1-phosphatidylinositol 4-kinase activity"/>
    <property type="evidence" value="ECO:0007669"/>
    <property type="project" value="UniProtKB-EC"/>
</dbReference>
<dbReference type="InParanoid" id="A0A0H2RMI6"/>
<dbReference type="CDD" id="cd05168">
    <property type="entry name" value="PI4Kc_III_beta"/>
    <property type="match status" value="1"/>
</dbReference>
<evidence type="ECO:0000256" key="1">
    <source>
        <dbReference type="ARBA" id="ARBA00001686"/>
    </source>
</evidence>
<dbReference type="Pfam" id="PF00454">
    <property type="entry name" value="PI3_PI4_kinase"/>
    <property type="match status" value="1"/>
</dbReference>
<feature type="compositionally biased region" description="Acidic residues" evidence="5">
    <location>
        <begin position="494"/>
        <end position="507"/>
    </location>
</feature>
<protein>
    <recommendedName>
        <fullName evidence="2">1-phosphatidylinositol 4-kinase</fullName>
        <ecNumber evidence="2">2.7.1.67</ecNumber>
    </recommendedName>
</protein>
<evidence type="ECO:0000313" key="9">
    <source>
        <dbReference type="Proteomes" id="UP000053477"/>
    </source>
</evidence>
<feature type="compositionally biased region" description="Polar residues" evidence="5">
    <location>
        <begin position="569"/>
        <end position="594"/>
    </location>
</feature>
<accession>A0A0H2RMI6</accession>
<feature type="region of interest" description="Disordered" evidence="5">
    <location>
        <begin position="494"/>
        <end position="524"/>
    </location>
</feature>
<dbReference type="GO" id="GO:0016020">
    <property type="term" value="C:membrane"/>
    <property type="evidence" value="ECO:0007669"/>
    <property type="project" value="TreeGrafter"/>
</dbReference>
<evidence type="ECO:0000256" key="3">
    <source>
        <dbReference type="ARBA" id="ARBA00022679"/>
    </source>
</evidence>
<dbReference type="InterPro" id="IPR057754">
    <property type="entry name" value="PI4-kinase_beta/PIK1_cat"/>
</dbReference>
<feature type="compositionally biased region" description="Basic and acidic residues" evidence="5">
    <location>
        <begin position="225"/>
        <end position="234"/>
    </location>
</feature>
<feature type="region of interest" description="Disordered" evidence="5">
    <location>
        <begin position="660"/>
        <end position="696"/>
    </location>
</feature>
<dbReference type="SMART" id="SM00146">
    <property type="entry name" value="PI3Kc"/>
    <property type="match status" value="1"/>
</dbReference>
<comment type="catalytic activity">
    <reaction evidence="1">
        <text>a 1,2-diacyl-sn-glycero-3-phospho-(1D-myo-inositol) + ATP = a 1,2-diacyl-sn-glycero-3-phospho-(1D-myo-inositol 4-phosphate) + ADP + H(+)</text>
        <dbReference type="Rhea" id="RHEA:19877"/>
        <dbReference type="ChEBI" id="CHEBI:15378"/>
        <dbReference type="ChEBI" id="CHEBI:30616"/>
        <dbReference type="ChEBI" id="CHEBI:57880"/>
        <dbReference type="ChEBI" id="CHEBI:58178"/>
        <dbReference type="ChEBI" id="CHEBI:456216"/>
        <dbReference type="EC" id="2.7.1.67"/>
    </reaction>
</comment>
<feature type="region of interest" description="Disordered" evidence="5">
    <location>
        <begin position="193"/>
        <end position="245"/>
    </location>
</feature>
<dbReference type="GO" id="GO:0046854">
    <property type="term" value="P:phosphatidylinositol phosphate biosynthetic process"/>
    <property type="evidence" value="ECO:0007669"/>
    <property type="project" value="InterPro"/>
</dbReference>
<dbReference type="PROSITE" id="PS00916">
    <property type="entry name" value="PI3_4_KINASE_2"/>
    <property type="match status" value="1"/>
</dbReference>
<evidence type="ECO:0000256" key="6">
    <source>
        <dbReference type="SAM" id="SignalP"/>
    </source>
</evidence>
<dbReference type="Gene3D" id="1.10.1070.11">
    <property type="entry name" value="Phosphatidylinositol 3-/4-kinase, catalytic domain"/>
    <property type="match status" value="1"/>
</dbReference>
<feature type="compositionally biased region" description="Polar residues" evidence="5">
    <location>
        <begin position="301"/>
        <end position="314"/>
    </location>
</feature>
<feature type="domain" description="PI3K/PI4K catalytic" evidence="7">
    <location>
        <begin position="769"/>
        <end position="1045"/>
    </location>
</feature>
<dbReference type="STRING" id="27342.A0A0H2RMI6"/>
<dbReference type="InterPro" id="IPR036940">
    <property type="entry name" value="PI3/4_kinase_cat_sf"/>
</dbReference>
<evidence type="ECO:0000256" key="2">
    <source>
        <dbReference type="ARBA" id="ARBA00012169"/>
    </source>
</evidence>
<feature type="region of interest" description="Disordered" evidence="5">
    <location>
        <begin position="295"/>
        <end position="314"/>
    </location>
</feature>
<evidence type="ECO:0000313" key="8">
    <source>
        <dbReference type="EMBL" id="KLO10668.1"/>
    </source>
</evidence>
<gene>
    <name evidence="8" type="ORF">SCHPADRAFT_856337</name>
</gene>
<keyword evidence="4" id="KW-0418">Kinase</keyword>
<feature type="signal peptide" evidence="6">
    <location>
        <begin position="1"/>
        <end position="21"/>
    </location>
</feature>